<dbReference type="EC" id="2.7.13.3" evidence="2"/>
<dbReference type="InterPro" id="IPR036890">
    <property type="entry name" value="HATPase_C_sf"/>
</dbReference>
<dbReference type="SMART" id="SM00387">
    <property type="entry name" value="HATPase_c"/>
    <property type="match status" value="1"/>
</dbReference>
<feature type="domain" description="PAC" evidence="8">
    <location>
        <begin position="205"/>
        <end position="252"/>
    </location>
</feature>
<dbReference type="SUPFAM" id="SSF55785">
    <property type="entry name" value="PYP-like sensor domain (PAS domain)"/>
    <property type="match status" value="4"/>
</dbReference>
<dbReference type="SUPFAM" id="SSF55874">
    <property type="entry name" value="ATPase domain of HSP90 chaperone/DNA topoisomerase II/histidine kinase"/>
    <property type="match status" value="1"/>
</dbReference>
<dbReference type="InterPro" id="IPR052162">
    <property type="entry name" value="Sensor_kinase/Photoreceptor"/>
</dbReference>
<proteinExistence type="predicted"/>
<dbReference type="InterPro" id="IPR013655">
    <property type="entry name" value="PAS_fold_3"/>
</dbReference>
<dbReference type="PROSITE" id="PS50113">
    <property type="entry name" value="PAC"/>
    <property type="match status" value="1"/>
</dbReference>
<dbReference type="PROSITE" id="PS50112">
    <property type="entry name" value="PAS"/>
    <property type="match status" value="3"/>
</dbReference>
<keyword evidence="3" id="KW-0597">Phosphoprotein</keyword>
<dbReference type="PROSITE" id="PS50109">
    <property type="entry name" value="HIS_KIN"/>
    <property type="match status" value="1"/>
</dbReference>
<dbReference type="Proteomes" id="UP001595846">
    <property type="component" value="Unassembled WGS sequence"/>
</dbReference>
<evidence type="ECO:0000313" key="9">
    <source>
        <dbReference type="EMBL" id="MFC3959390.1"/>
    </source>
</evidence>
<feature type="domain" description="PAS" evidence="7">
    <location>
        <begin position="130"/>
        <end position="202"/>
    </location>
</feature>
<dbReference type="Pfam" id="PF08448">
    <property type="entry name" value="PAS_4"/>
    <property type="match status" value="3"/>
</dbReference>
<dbReference type="InterPro" id="IPR003594">
    <property type="entry name" value="HATPase_dom"/>
</dbReference>
<organism evidence="9 10">
    <name type="scientific">Halovivax cerinus</name>
    <dbReference type="NCBI Taxonomy" id="1487865"/>
    <lineage>
        <taxon>Archaea</taxon>
        <taxon>Methanobacteriati</taxon>
        <taxon>Methanobacteriota</taxon>
        <taxon>Stenosarchaea group</taxon>
        <taxon>Halobacteria</taxon>
        <taxon>Halobacteriales</taxon>
        <taxon>Natrialbaceae</taxon>
        <taxon>Halovivax</taxon>
    </lineage>
</organism>
<evidence type="ECO:0000256" key="4">
    <source>
        <dbReference type="ARBA" id="ARBA00022679"/>
    </source>
</evidence>
<name>A0ABD5NRP7_9EURY</name>
<dbReference type="PANTHER" id="PTHR43304">
    <property type="entry name" value="PHYTOCHROME-LIKE PROTEIN CPH1"/>
    <property type="match status" value="1"/>
</dbReference>
<dbReference type="PANTHER" id="PTHR43304:SF1">
    <property type="entry name" value="PAC DOMAIN-CONTAINING PROTEIN"/>
    <property type="match status" value="1"/>
</dbReference>
<dbReference type="Gene3D" id="3.30.565.10">
    <property type="entry name" value="Histidine kinase-like ATPase, C-terminal domain"/>
    <property type="match status" value="1"/>
</dbReference>
<dbReference type="InterPro" id="IPR005467">
    <property type="entry name" value="His_kinase_dom"/>
</dbReference>
<dbReference type="InterPro" id="IPR035965">
    <property type="entry name" value="PAS-like_dom_sf"/>
</dbReference>
<dbReference type="EMBL" id="JBHSAQ010000012">
    <property type="protein sequence ID" value="MFC3959390.1"/>
    <property type="molecule type" value="Genomic_DNA"/>
</dbReference>
<evidence type="ECO:0000313" key="10">
    <source>
        <dbReference type="Proteomes" id="UP001595846"/>
    </source>
</evidence>
<evidence type="ECO:0000256" key="1">
    <source>
        <dbReference type="ARBA" id="ARBA00000085"/>
    </source>
</evidence>
<feature type="domain" description="PAS" evidence="7">
    <location>
        <begin position="253"/>
        <end position="323"/>
    </location>
</feature>
<keyword evidence="4" id="KW-0808">Transferase</keyword>
<evidence type="ECO:0000259" key="7">
    <source>
        <dbReference type="PROSITE" id="PS50112"/>
    </source>
</evidence>
<keyword evidence="5" id="KW-0418">Kinase</keyword>
<dbReference type="Pfam" id="PF02518">
    <property type="entry name" value="HATPase_c"/>
    <property type="match status" value="1"/>
</dbReference>
<dbReference type="Pfam" id="PF08447">
    <property type="entry name" value="PAS_3"/>
    <property type="match status" value="1"/>
</dbReference>
<dbReference type="InterPro" id="IPR000700">
    <property type="entry name" value="PAS-assoc_C"/>
</dbReference>
<dbReference type="CDD" id="cd00130">
    <property type="entry name" value="PAS"/>
    <property type="match status" value="2"/>
</dbReference>
<dbReference type="Gene3D" id="2.10.70.100">
    <property type="match status" value="1"/>
</dbReference>
<sequence>MADAAIYRAVFEELDEPIAILDPKTGRYEHVNSRYADLVRSESTRLEGATFVEHVVDDLALDRETVAAGLDAARRGDSRTIECDLQAGSDDTRPAEFELAPFESNAVDSIRAAVQLRPTRASAETADDEATRRLEVALEGTDTGVWEWNMETDEVIWTDSMERLFGLEPGTFEETFDAFAKRVHPDDRESVQEAIERAVERDDIFQIEYRIQRDDGEQRWVYARGEVHDDGRIVGIVTDITTHKEQEAELERKRQQYRELVDQLPEAYYTFDSDWTMTYCNEVLADRFDTSIEELRGRSVWEAFPDIRGTDLEKTFRTVAETGEPASCEYHVESQGFWVDVQAYPYDDGIAVISADITEQKEKLSLVLEALPLVFYQIDADGTFLESRGKALEELGLETDELVGESAFDVYAEQPNVVAAIEQALDGDAVSQTVEVGTNHFLAEYRPVEEDGVVTSVIGVAMDVTELERQREQMEFFNSILRHDVLNGMTVIKARGEILAEELDGDLGQYARTIVDWCTTTTEVTQRVQRVVETLTTPEDSLQFDTIDVSAILDRKLSELETAHPGIEFEHDVAPGIEARADELLSEVLGNILLNAIEHTDTEDLTIDVTAAVDEDVRIRIADTGVGIVDERKESVFRRGETSHAKETGSGFGLFFVDVMVDKYGGEVWVEDADTGGACFVLELPRASESTSRRSEGAQG</sequence>
<dbReference type="GeneID" id="73902479"/>
<dbReference type="PRINTS" id="PR00344">
    <property type="entry name" value="BCTRLSENSOR"/>
</dbReference>
<dbReference type="SMART" id="SM00091">
    <property type="entry name" value="PAS"/>
    <property type="match status" value="4"/>
</dbReference>
<evidence type="ECO:0000256" key="2">
    <source>
        <dbReference type="ARBA" id="ARBA00012438"/>
    </source>
</evidence>
<dbReference type="InterPro" id="IPR004358">
    <property type="entry name" value="Sig_transdc_His_kin-like_C"/>
</dbReference>
<evidence type="ECO:0000256" key="3">
    <source>
        <dbReference type="ARBA" id="ARBA00022553"/>
    </source>
</evidence>
<accession>A0ABD5NRP7</accession>
<feature type="domain" description="PAS" evidence="7">
    <location>
        <begin position="360"/>
        <end position="408"/>
    </location>
</feature>
<dbReference type="NCBIfam" id="TIGR00229">
    <property type="entry name" value="sensory_box"/>
    <property type="match status" value="3"/>
</dbReference>
<evidence type="ECO:0000259" key="6">
    <source>
        <dbReference type="PROSITE" id="PS50109"/>
    </source>
</evidence>
<reference evidence="9 10" key="1">
    <citation type="journal article" date="2019" name="Int. J. Syst. Evol. Microbiol.">
        <title>The Global Catalogue of Microorganisms (GCM) 10K type strain sequencing project: providing services to taxonomists for standard genome sequencing and annotation.</title>
        <authorList>
            <consortium name="The Broad Institute Genomics Platform"/>
            <consortium name="The Broad Institute Genome Sequencing Center for Infectious Disease"/>
            <person name="Wu L."/>
            <person name="Ma J."/>
        </authorList>
    </citation>
    <scope>NUCLEOTIDE SEQUENCE [LARGE SCALE GENOMIC DNA]</scope>
    <source>
        <strain evidence="9 10">IBRC-M 10256</strain>
    </source>
</reference>
<dbReference type="InterPro" id="IPR000014">
    <property type="entry name" value="PAS"/>
</dbReference>
<dbReference type="Gene3D" id="3.30.450.20">
    <property type="entry name" value="PAS domain"/>
    <property type="match status" value="4"/>
</dbReference>
<dbReference type="RefSeq" id="WP_256533362.1">
    <property type="nucleotide sequence ID" value="NZ_CP101824.1"/>
</dbReference>
<gene>
    <name evidence="9" type="ORF">ACFOUR_13580</name>
</gene>
<feature type="domain" description="Histidine kinase" evidence="6">
    <location>
        <begin position="480"/>
        <end position="688"/>
    </location>
</feature>
<dbReference type="InterPro" id="IPR013656">
    <property type="entry name" value="PAS_4"/>
</dbReference>
<keyword evidence="10" id="KW-1185">Reference proteome</keyword>
<evidence type="ECO:0000259" key="8">
    <source>
        <dbReference type="PROSITE" id="PS50113"/>
    </source>
</evidence>
<comment type="catalytic activity">
    <reaction evidence="1">
        <text>ATP + protein L-histidine = ADP + protein N-phospho-L-histidine.</text>
        <dbReference type="EC" id="2.7.13.3"/>
    </reaction>
</comment>
<protein>
    <recommendedName>
        <fullName evidence="2">histidine kinase</fullName>
        <ecNumber evidence="2">2.7.13.3</ecNumber>
    </recommendedName>
</protein>
<dbReference type="GO" id="GO:0004673">
    <property type="term" value="F:protein histidine kinase activity"/>
    <property type="evidence" value="ECO:0007669"/>
    <property type="project" value="UniProtKB-EC"/>
</dbReference>
<comment type="caution">
    <text evidence="9">The sequence shown here is derived from an EMBL/GenBank/DDBJ whole genome shotgun (WGS) entry which is preliminary data.</text>
</comment>
<evidence type="ECO:0000256" key="5">
    <source>
        <dbReference type="ARBA" id="ARBA00022777"/>
    </source>
</evidence>
<dbReference type="AlphaFoldDB" id="A0ABD5NRP7"/>